<dbReference type="GO" id="GO:0003941">
    <property type="term" value="F:L-serine ammonia-lyase activity"/>
    <property type="evidence" value="ECO:0007669"/>
    <property type="project" value="TreeGrafter"/>
</dbReference>
<evidence type="ECO:0000256" key="1">
    <source>
        <dbReference type="ARBA" id="ARBA00001913"/>
    </source>
</evidence>
<dbReference type="GO" id="GO:0018114">
    <property type="term" value="F:threonine racemase activity"/>
    <property type="evidence" value="ECO:0007669"/>
    <property type="project" value="TreeGrafter"/>
</dbReference>
<evidence type="ECO:0000256" key="17">
    <source>
        <dbReference type="ARBA" id="ARBA00081761"/>
    </source>
</evidence>
<evidence type="ECO:0000256" key="12">
    <source>
        <dbReference type="ARBA" id="ARBA00056426"/>
    </source>
</evidence>
<dbReference type="GO" id="GO:0006563">
    <property type="term" value="P:L-serine metabolic process"/>
    <property type="evidence" value="ECO:0007669"/>
    <property type="project" value="UniProtKB-ARBA"/>
</dbReference>
<dbReference type="GO" id="GO:0000287">
    <property type="term" value="F:magnesium ion binding"/>
    <property type="evidence" value="ECO:0007669"/>
    <property type="project" value="TreeGrafter"/>
</dbReference>
<comment type="catalytic activity">
    <reaction evidence="10">
        <text>D-serine = pyruvate + NH4(+)</text>
        <dbReference type="Rhea" id="RHEA:13977"/>
        <dbReference type="ChEBI" id="CHEBI:15361"/>
        <dbReference type="ChEBI" id="CHEBI:28938"/>
        <dbReference type="ChEBI" id="CHEBI:35247"/>
        <dbReference type="EC" id="4.3.1.18"/>
    </reaction>
</comment>
<proteinExistence type="inferred from homology"/>
<comment type="function">
    <text evidence="12">Catalyzes the synthesis of D-serine from L-serine. D-serine is a key coagonist with glutamate at NMDA receptors. Has dehydratase activity towards both L-serine and D-serine.</text>
</comment>
<evidence type="ECO:0000256" key="6">
    <source>
        <dbReference type="ARBA" id="ARBA00022842"/>
    </source>
</evidence>
<dbReference type="PROSITE" id="PS00165">
    <property type="entry name" value="DEHYDRATASE_SER_THR"/>
    <property type="match status" value="1"/>
</dbReference>
<dbReference type="Pfam" id="PF00291">
    <property type="entry name" value="PALP"/>
    <property type="match status" value="1"/>
</dbReference>
<comment type="catalytic activity">
    <reaction evidence="11">
        <text>L-serine = D-serine</text>
        <dbReference type="Rhea" id="RHEA:10980"/>
        <dbReference type="ChEBI" id="CHEBI:33384"/>
        <dbReference type="ChEBI" id="CHEBI:35247"/>
        <dbReference type="EC" id="5.1.1.18"/>
    </reaction>
</comment>
<keyword evidence="20" id="KW-1185">Reference proteome</keyword>
<evidence type="ECO:0000256" key="14">
    <source>
        <dbReference type="ARBA" id="ARBA00070760"/>
    </source>
</evidence>
<comment type="caution">
    <text evidence="19">The sequence shown here is derived from an EMBL/GenBank/DDBJ whole genome shotgun (WGS) entry which is preliminary data.</text>
</comment>
<keyword evidence="7" id="KW-0663">Pyridoxal phosphate</keyword>
<evidence type="ECO:0000256" key="5">
    <source>
        <dbReference type="ARBA" id="ARBA00010869"/>
    </source>
</evidence>
<dbReference type="GO" id="GO:0030378">
    <property type="term" value="F:serine racemase activity"/>
    <property type="evidence" value="ECO:0007669"/>
    <property type="project" value="UniProtKB-EC"/>
</dbReference>
<dbReference type="EMBL" id="JAEPRA010000016">
    <property type="protein sequence ID" value="KAG2174631.1"/>
    <property type="molecule type" value="Genomic_DNA"/>
</dbReference>
<dbReference type="GO" id="GO:0030170">
    <property type="term" value="F:pyridoxal phosphate binding"/>
    <property type="evidence" value="ECO:0007669"/>
    <property type="project" value="InterPro"/>
</dbReference>
<dbReference type="EC" id="5.1.1.18" evidence="13"/>
<evidence type="ECO:0000256" key="9">
    <source>
        <dbReference type="ARBA" id="ARBA00031418"/>
    </source>
</evidence>
<dbReference type="InterPro" id="IPR001926">
    <property type="entry name" value="TrpB-like_PALP"/>
</dbReference>
<evidence type="ECO:0000256" key="2">
    <source>
        <dbReference type="ARBA" id="ARBA00001933"/>
    </source>
</evidence>
<evidence type="ECO:0000256" key="13">
    <source>
        <dbReference type="ARBA" id="ARBA00066592"/>
    </source>
</evidence>
<dbReference type="CDD" id="cd01562">
    <property type="entry name" value="Thr-dehyd"/>
    <property type="match status" value="1"/>
</dbReference>
<comment type="cofactor">
    <cofactor evidence="3">
        <name>Mn(2+)</name>
        <dbReference type="ChEBI" id="CHEBI:29035"/>
    </cofactor>
</comment>
<dbReference type="Proteomes" id="UP000612746">
    <property type="component" value="Unassembled WGS sequence"/>
</dbReference>
<evidence type="ECO:0000256" key="3">
    <source>
        <dbReference type="ARBA" id="ARBA00001936"/>
    </source>
</evidence>
<keyword evidence="8" id="KW-0456">Lyase</keyword>
<evidence type="ECO:0000259" key="18">
    <source>
        <dbReference type="Pfam" id="PF00291"/>
    </source>
</evidence>
<evidence type="ECO:0000256" key="7">
    <source>
        <dbReference type="ARBA" id="ARBA00022898"/>
    </source>
</evidence>
<dbReference type="SUPFAM" id="SSF53686">
    <property type="entry name" value="Tryptophan synthase beta subunit-like PLP-dependent enzymes"/>
    <property type="match status" value="1"/>
</dbReference>
<evidence type="ECO:0000256" key="4">
    <source>
        <dbReference type="ARBA" id="ARBA00001946"/>
    </source>
</evidence>
<sequence>MSSLNISDIQAAAARIQVHTTPVLTSTILNEIAEYQGRARHLLFKCELLQKSGSFKFRGASNAIALLSNEDAQKGVCTHSSGNHAQALALAAKLRGIPAYVVMPSNSPEVKKSAVRGYGAKVIECEPTLQAREDTAAKVIADTGATFIHPFNNFNVMAGQGTMALELLKQAEDQGTPLDGIIVPVGGGGMLSGIATAIRSLNPKVKIFAAEPMNVNDCSLSFVAKDHVSNAVGATSVADGLLTNVGTNTLPIILDKVDGVFTVSEEDIIRTTKLVWTYLKLCIEPSAAVGVSVALHNKEFKAMCDEQNIRNVGVILCGGNVDIVKIAKLFENCEQ</sequence>
<dbReference type="InterPro" id="IPR000634">
    <property type="entry name" value="Ser/Thr_deHydtase_PyrdxlP-BS"/>
</dbReference>
<gene>
    <name evidence="19" type="ORF">INT44_006895</name>
</gene>
<accession>A0A8H7PJY5</accession>
<evidence type="ECO:0000256" key="10">
    <source>
        <dbReference type="ARBA" id="ARBA00050422"/>
    </source>
</evidence>
<evidence type="ECO:0000313" key="20">
    <source>
        <dbReference type="Proteomes" id="UP000612746"/>
    </source>
</evidence>
<dbReference type="FunFam" id="3.40.50.1100:FF:000041">
    <property type="entry name" value="Threonine ammonia-lyase, variant"/>
    <property type="match status" value="1"/>
</dbReference>
<dbReference type="InterPro" id="IPR036052">
    <property type="entry name" value="TrpB-like_PALP_sf"/>
</dbReference>
<protein>
    <recommendedName>
        <fullName evidence="14">Serine racemase</fullName>
        <ecNumber evidence="13">5.1.1.18</ecNumber>
    </recommendedName>
    <alternativeName>
        <fullName evidence="15">D-serine ammonia-lyase</fullName>
    </alternativeName>
    <alternativeName>
        <fullName evidence="17">D-serine dehydratase</fullName>
    </alternativeName>
    <alternativeName>
        <fullName evidence="16">L-serine ammonia-lyase</fullName>
    </alternativeName>
    <alternativeName>
        <fullName evidence="9">L-serine dehydratase</fullName>
    </alternativeName>
</protein>
<dbReference type="GO" id="GO:0070179">
    <property type="term" value="P:D-serine biosynthetic process"/>
    <property type="evidence" value="ECO:0007669"/>
    <property type="project" value="TreeGrafter"/>
</dbReference>
<organism evidence="19 20">
    <name type="scientific">Umbelopsis vinacea</name>
    <dbReference type="NCBI Taxonomy" id="44442"/>
    <lineage>
        <taxon>Eukaryota</taxon>
        <taxon>Fungi</taxon>
        <taxon>Fungi incertae sedis</taxon>
        <taxon>Mucoromycota</taxon>
        <taxon>Mucoromycotina</taxon>
        <taxon>Umbelopsidomycetes</taxon>
        <taxon>Umbelopsidales</taxon>
        <taxon>Umbelopsidaceae</taxon>
        <taxon>Umbelopsis</taxon>
    </lineage>
</organism>
<reference evidence="19" key="1">
    <citation type="submission" date="2020-12" db="EMBL/GenBank/DDBJ databases">
        <title>Metabolic potential, ecology and presence of endohyphal bacteria is reflected in genomic diversity of Mucoromycotina.</title>
        <authorList>
            <person name="Muszewska A."/>
            <person name="Okrasinska A."/>
            <person name="Steczkiewicz K."/>
            <person name="Drgas O."/>
            <person name="Orlowska M."/>
            <person name="Perlinska-Lenart U."/>
            <person name="Aleksandrzak-Piekarczyk T."/>
            <person name="Szatraj K."/>
            <person name="Zielenkiewicz U."/>
            <person name="Pilsyk S."/>
            <person name="Malc E."/>
            <person name="Mieczkowski P."/>
            <person name="Kruszewska J.S."/>
            <person name="Biernat P."/>
            <person name="Pawlowska J."/>
        </authorList>
    </citation>
    <scope>NUCLEOTIDE SEQUENCE</scope>
    <source>
        <strain evidence="19">WA0000051536</strain>
    </source>
</reference>
<dbReference type="GO" id="GO:0005524">
    <property type="term" value="F:ATP binding"/>
    <property type="evidence" value="ECO:0007669"/>
    <property type="project" value="TreeGrafter"/>
</dbReference>
<dbReference type="GO" id="GO:0008721">
    <property type="term" value="F:D-serine ammonia-lyase activity"/>
    <property type="evidence" value="ECO:0007669"/>
    <property type="project" value="UniProtKB-EC"/>
</dbReference>
<comment type="similarity">
    <text evidence="5">Belongs to the serine/threonine dehydratase family.</text>
</comment>
<comment type="cofactor">
    <cofactor evidence="4">
        <name>Mg(2+)</name>
        <dbReference type="ChEBI" id="CHEBI:18420"/>
    </cofactor>
</comment>
<feature type="domain" description="Tryptophan synthase beta chain-like PALP" evidence="18">
    <location>
        <begin position="20"/>
        <end position="318"/>
    </location>
</feature>
<evidence type="ECO:0000256" key="15">
    <source>
        <dbReference type="ARBA" id="ARBA00076108"/>
    </source>
</evidence>
<evidence type="ECO:0000256" key="16">
    <source>
        <dbReference type="ARBA" id="ARBA00081060"/>
    </source>
</evidence>
<evidence type="ECO:0000256" key="8">
    <source>
        <dbReference type="ARBA" id="ARBA00023239"/>
    </source>
</evidence>
<dbReference type="AlphaFoldDB" id="A0A8H7PJY5"/>
<evidence type="ECO:0000256" key="11">
    <source>
        <dbReference type="ARBA" id="ARBA00051769"/>
    </source>
</evidence>
<dbReference type="OrthoDB" id="271064at2759"/>
<name>A0A8H7PJY5_9FUNG</name>
<dbReference type="PANTHER" id="PTHR43050">
    <property type="entry name" value="SERINE / THREONINE RACEMASE FAMILY MEMBER"/>
    <property type="match status" value="1"/>
</dbReference>
<comment type="cofactor">
    <cofactor evidence="1">
        <name>Ca(2+)</name>
        <dbReference type="ChEBI" id="CHEBI:29108"/>
    </cofactor>
</comment>
<keyword evidence="6" id="KW-0460">Magnesium</keyword>
<evidence type="ECO:0000313" key="19">
    <source>
        <dbReference type="EMBL" id="KAG2174631.1"/>
    </source>
</evidence>
<dbReference type="Gene3D" id="3.40.50.1100">
    <property type="match status" value="2"/>
</dbReference>
<comment type="cofactor">
    <cofactor evidence="2">
        <name>pyridoxal 5'-phosphate</name>
        <dbReference type="ChEBI" id="CHEBI:597326"/>
    </cofactor>
</comment>
<dbReference type="PANTHER" id="PTHR43050:SF1">
    <property type="entry name" value="SERINE RACEMASE"/>
    <property type="match status" value="1"/>
</dbReference>